<proteinExistence type="predicted"/>
<dbReference type="OrthoDB" id="9768004at2"/>
<keyword evidence="4" id="KW-1185">Reference proteome</keyword>
<feature type="chain" id="PRO_5009291791" evidence="1">
    <location>
        <begin position="21"/>
        <end position="440"/>
    </location>
</feature>
<name>A0A1H5ZMU9_9FLAO</name>
<dbReference type="Pfam" id="PF03781">
    <property type="entry name" value="FGE-sulfatase"/>
    <property type="match status" value="1"/>
</dbReference>
<protein>
    <submittedName>
        <fullName evidence="3">Formylglycine-generating enzyme, required for sulfatase activity, contains SUMF1/FGE domain</fullName>
    </submittedName>
</protein>
<dbReference type="Proteomes" id="UP000236738">
    <property type="component" value="Unassembled WGS sequence"/>
</dbReference>
<dbReference type="EMBL" id="FNUS01000005">
    <property type="protein sequence ID" value="SEG37893.1"/>
    <property type="molecule type" value="Genomic_DNA"/>
</dbReference>
<dbReference type="InterPro" id="IPR042095">
    <property type="entry name" value="SUMF_sf"/>
</dbReference>
<evidence type="ECO:0000259" key="2">
    <source>
        <dbReference type="Pfam" id="PF03781"/>
    </source>
</evidence>
<reference evidence="4" key="1">
    <citation type="submission" date="2016-10" db="EMBL/GenBank/DDBJ databases">
        <authorList>
            <person name="Varghese N."/>
            <person name="Submissions S."/>
        </authorList>
    </citation>
    <scope>NUCLEOTIDE SEQUENCE [LARGE SCALE GENOMIC DNA]</scope>
    <source>
        <strain evidence="4">DSM 21580</strain>
    </source>
</reference>
<accession>A0A1H5ZMU9</accession>
<dbReference type="PANTHER" id="PTHR23150:SF19">
    <property type="entry name" value="FORMYLGLYCINE-GENERATING ENZYME"/>
    <property type="match status" value="1"/>
</dbReference>
<dbReference type="InterPro" id="IPR005532">
    <property type="entry name" value="SUMF_dom"/>
</dbReference>
<organism evidence="3 4">
    <name type="scientific">Halpernia humi</name>
    <dbReference type="NCBI Taxonomy" id="493375"/>
    <lineage>
        <taxon>Bacteria</taxon>
        <taxon>Pseudomonadati</taxon>
        <taxon>Bacteroidota</taxon>
        <taxon>Flavobacteriia</taxon>
        <taxon>Flavobacteriales</taxon>
        <taxon>Weeksellaceae</taxon>
        <taxon>Chryseobacterium group</taxon>
        <taxon>Halpernia</taxon>
    </lineage>
</organism>
<dbReference type="Gene3D" id="3.90.1580.10">
    <property type="entry name" value="paralog of FGE (formylglycine-generating enzyme)"/>
    <property type="match status" value="1"/>
</dbReference>
<dbReference type="Gene3D" id="2.60.120.560">
    <property type="entry name" value="Exo-inulinase, domain 1"/>
    <property type="match status" value="1"/>
</dbReference>
<evidence type="ECO:0000256" key="1">
    <source>
        <dbReference type="SAM" id="SignalP"/>
    </source>
</evidence>
<evidence type="ECO:0000313" key="3">
    <source>
        <dbReference type="EMBL" id="SEG37893.1"/>
    </source>
</evidence>
<dbReference type="PANTHER" id="PTHR23150">
    <property type="entry name" value="SULFATASE MODIFYING FACTOR 1, 2"/>
    <property type="match status" value="1"/>
</dbReference>
<dbReference type="AlphaFoldDB" id="A0A1H5ZMU9"/>
<feature type="domain" description="Sulfatase-modifying factor enzyme-like" evidence="2">
    <location>
        <begin position="223"/>
        <end position="425"/>
    </location>
</feature>
<dbReference type="GO" id="GO:0120147">
    <property type="term" value="F:formylglycine-generating oxidase activity"/>
    <property type="evidence" value="ECO:0007669"/>
    <property type="project" value="TreeGrafter"/>
</dbReference>
<dbReference type="InterPro" id="IPR051043">
    <property type="entry name" value="Sulfatase_Mod_Factor_Kinase"/>
</dbReference>
<feature type="signal peptide" evidence="1">
    <location>
        <begin position="1"/>
        <end position="20"/>
    </location>
</feature>
<sequence>MKNFITFIFCFFAFSLNLKAQTTKIDFYDDFSDGSKIKWANVPTGNELYYKESGRYIIEYKQGKGGWAVIRTFKKIQWYDLNVELTVNVLEGNSPGIGVGFVLGNFATDGISYRFVIQPDGTYAFGYFKDNAVKYIIPFTASKNILKGNNVDNKLKIKIQNKKAFLYINYQLVNTVTLPEPITGEQIALYSGKGQRAAFDNMRVEGYQIKEAVAENNLQQATYPEMVTVEGGTFTMGDEHGDGDEYSDEHEKPTHQVTLKTFKIAKTETTVAQWKVFCNATGRSMPEEPSWGWDDSHPIVNVSWQDAVAYCNWLSEKMDADYRLPTEAEWEFAARGGNKSKGYEYSGSNDLVEVGEFDIDGSGGYNTITVAINKPNELGIYDMSGNVWEWCNDWSGSYRATAQTNPRGATNGVRRIVRGGSAFSSYIACPCCLSKQLRPL</sequence>
<keyword evidence="1" id="KW-0732">Signal</keyword>
<evidence type="ECO:0000313" key="4">
    <source>
        <dbReference type="Proteomes" id="UP000236738"/>
    </source>
</evidence>
<dbReference type="SUPFAM" id="SSF56436">
    <property type="entry name" value="C-type lectin-like"/>
    <property type="match status" value="1"/>
</dbReference>
<dbReference type="RefSeq" id="WP_103914000.1">
    <property type="nucleotide sequence ID" value="NZ_FNUS01000005.1"/>
</dbReference>
<gene>
    <name evidence="3" type="ORF">SAMN05421847_2117</name>
</gene>
<dbReference type="InterPro" id="IPR016187">
    <property type="entry name" value="CTDL_fold"/>
</dbReference>